<dbReference type="EMBL" id="JARJCM010000521">
    <property type="protein sequence ID" value="KAJ7016355.1"/>
    <property type="molecule type" value="Genomic_DNA"/>
</dbReference>
<keyword evidence="1" id="KW-0812">Transmembrane</keyword>
<feature type="transmembrane region" description="Helical" evidence="1">
    <location>
        <begin position="21"/>
        <end position="41"/>
    </location>
</feature>
<name>A0AAD6WL68_9AGAR</name>
<keyword evidence="1" id="KW-0472">Membrane</keyword>
<keyword evidence="1" id="KW-1133">Transmembrane helix</keyword>
<gene>
    <name evidence="2" type="ORF">C8F04DRAFT_1245260</name>
</gene>
<dbReference type="AlphaFoldDB" id="A0AAD6WL68"/>
<proteinExistence type="predicted"/>
<protein>
    <submittedName>
        <fullName evidence="2">Uncharacterized protein</fullName>
    </submittedName>
</protein>
<evidence type="ECO:0000313" key="3">
    <source>
        <dbReference type="Proteomes" id="UP001218188"/>
    </source>
</evidence>
<sequence>MMKFDRGTLPHASMRERSFSSSIFLHAAFLIFHSALLPPFLPPPPTLHPTPTP</sequence>
<keyword evidence="3" id="KW-1185">Reference proteome</keyword>
<dbReference type="Proteomes" id="UP001218188">
    <property type="component" value="Unassembled WGS sequence"/>
</dbReference>
<evidence type="ECO:0000313" key="2">
    <source>
        <dbReference type="EMBL" id="KAJ7016355.1"/>
    </source>
</evidence>
<reference evidence="2" key="1">
    <citation type="submission" date="2023-03" db="EMBL/GenBank/DDBJ databases">
        <title>Massive genome expansion in bonnet fungi (Mycena s.s.) driven by repeated elements and novel gene families across ecological guilds.</title>
        <authorList>
            <consortium name="Lawrence Berkeley National Laboratory"/>
            <person name="Harder C.B."/>
            <person name="Miyauchi S."/>
            <person name="Viragh M."/>
            <person name="Kuo A."/>
            <person name="Thoen E."/>
            <person name="Andreopoulos B."/>
            <person name="Lu D."/>
            <person name="Skrede I."/>
            <person name="Drula E."/>
            <person name="Henrissat B."/>
            <person name="Morin E."/>
            <person name="Kohler A."/>
            <person name="Barry K."/>
            <person name="LaButti K."/>
            <person name="Morin E."/>
            <person name="Salamov A."/>
            <person name="Lipzen A."/>
            <person name="Mereny Z."/>
            <person name="Hegedus B."/>
            <person name="Baldrian P."/>
            <person name="Stursova M."/>
            <person name="Weitz H."/>
            <person name="Taylor A."/>
            <person name="Grigoriev I.V."/>
            <person name="Nagy L.G."/>
            <person name="Martin F."/>
            <person name="Kauserud H."/>
        </authorList>
    </citation>
    <scope>NUCLEOTIDE SEQUENCE</scope>
    <source>
        <strain evidence="2">CBHHK200</strain>
    </source>
</reference>
<evidence type="ECO:0000256" key="1">
    <source>
        <dbReference type="SAM" id="Phobius"/>
    </source>
</evidence>
<organism evidence="2 3">
    <name type="scientific">Mycena alexandri</name>
    <dbReference type="NCBI Taxonomy" id="1745969"/>
    <lineage>
        <taxon>Eukaryota</taxon>
        <taxon>Fungi</taxon>
        <taxon>Dikarya</taxon>
        <taxon>Basidiomycota</taxon>
        <taxon>Agaricomycotina</taxon>
        <taxon>Agaricomycetes</taxon>
        <taxon>Agaricomycetidae</taxon>
        <taxon>Agaricales</taxon>
        <taxon>Marasmiineae</taxon>
        <taxon>Mycenaceae</taxon>
        <taxon>Mycena</taxon>
    </lineage>
</organism>
<comment type="caution">
    <text evidence="2">The sequence shown here is derived from an EMBL/GenBank/DDBJ whole genome shotgun (WGS) entry which is preliminary data.</text>
</comment>
<accession>A0AAD6WL68</accession>